<dbReference type="InterPro" id="IPR041664">
    <property type="entry name" value="AAA_16"/>
</dbReference>
<dbReference type="Gene3D" id="1.10.10.10">
    <property type="entry name" value="Winged helix-like DNA-binding domain superfamily/Winged helix DNA-binding domain"/>
    <property type="match status" value="1"/>
</dbReference>
<dbReference type="Gene3D" id="3.40.50.300">
    <property type="entry name" value="P-loop containing nucleotide triphosphate hydrolases"/>
    <property type="match status" value="1"/>
</dbReference>
<name>A0A1X7A452_9RHOB</name>
<dbReference type="InterPro" id="IPR005158">
    <property type="entry name" value="BTAD"/>
</dbReference>
<proteinExistence type="predicted"/>
<dbReference type="Pfam" id="PF03704">
    <property type="entry name" value="BTAD"/>
    <property type="match status" value="1"/>
</dbReference>
<evidence type="ECO:0000256" key="2">
    <source>
        <dbReference type="ARBA" id="ARBA00022840"/>
    </source>
</evidence>
<protein>
    <submittedName>
        <fullName evidence="4">Bacterial transcriptional activator domain protein</fullName>
    </submittedName>
</protein>
<evidence type="ECO:0000313" key="4">
    <source>
        <dbReference type="EMBL" id="SLN70002.1"/>
    </source>
</evidence>
<dbReference type="SUPFAM" id="SSF46894">
    <property type="entry name" value="C-terminal effector domain of the bipartite response regulators"/>
    <property type="match status" value="1"/>
</dbReference>
<dbReference type="GO" id="GO:0004016">
    <property type="term" value="F:adenylate cyclase activity"/>
    <property type="evidence" value="ECO:0007669"/>
    <property type="project" value="TreeGrafter"/>
</dbReference>
<sequence length="1179" mass="129519">MIETEILDIRVLGGLEIRCGERRLAFPTRHSALLLAVLALSPGGCISREACAALFWGERGEDQARASLRQAIYHTQKVLEAAGAAPLEANRQMIGLEPGCWRSDVRELLDSLEKEPAVAATLYGGELLVGVGRVDAAFEDWVRMESQAISLRLTSVLTPALDVALEAERFEELHGISAALLGLDPLNEKALRNKMSALSGLKRRPAALKAYQNFEATLRQELEIAPEAETIELYESLQAGSQMVPALSKEALPDAGEDRSEFRERRAVSLVLLRPANPINDPEGIALWLETASEKLKGSLQERDAVIMSPVGGSLACVFGARQSVERHSENAALAALQLNAEFDEQARLAVVTGDIIQDVSIPFNAGNTSAIGHLVDEATALVEAVPVGCPMASTGIAARLGWPIEAGNAGIRLKERDLETQTRQALSFVARKTEMTALFEALEASHMGGGRIVGIMGEAGIGKSSLVEAFIAETPNRNVLLEAKARESEQSYSAVTRLFRRWIAPQGNENWENAVSRVVSSGLVEKQDIPALRELLCLPIDDPSWSDAPSGLRRRQIHRLAISTLAEIARESTVILVVEDLHWMDPESLALLDRLVDELTALSLFVIATYRPEFQPNWIGRSFFRLLRMGPLSIEEAQALLSQVASDNSLGDDTREAIIERCGGVPYFLVETARAMKRGEALPASIRDVLSAHVQTLRPRERMVLQCAAILGSEIDASYVGALTTLSEEDIDSAISELRKEELLLRRAGSNAYRFRHALLHDTVYASIPLAERMRLHSAAMDQYLAENPSVRLDLVPAISHHALHAERWKEAVDWCVKAGDRYADLSSYDLASRAYCAATQALERLPANESTIERRVEVSLKQRPVMVPLGHYEEALAELNRAEEVANDIQNPVLSASIEIGKSYLFSTHGRLNEAVTYAQKAAASATQGHQTSVEALLALGQAQSLMGDWKSTIATLEPTLPFWETHPTERFGHTGTRAIWCHGHLAHAYALHADLKQAQDHAEQAFSIATGTGRPLDLIFALHRLGEVYLAKGETDESLSVLEDAIARAKEIDAPIFQVWFACDIVPVYISLGRLTDARTYLSHQNTMANRLKLNQFLAWITLRRAELALLDNNTEQACELTDQALIKSREIPDLALEPAAMIFKAQCLNESDSLRDKAQTLAKKRGLFSLLHKSF</sequence>
<dbReference type="InterPro" id="IPR016032">
    <property type="entry name" value="Sig_transdc_resp-reg_C-effctor"/>
</dbReference>
<dbReference type="PANTHER" id="PTHR16305:SF28">
    <property type="entry name" value="GUANYLATE CYCLASE DOMAIN-CONTAINING PROTEIN"/>
    <property type="match status" value="1"/>
</dbReference>
<organism evidence="4 5">
    <name type="scientific">Roseovarius albus</name>
    <dbReference type="NCBI Taxonomy" id="1247867"/>
    <lineage>
        <taxon>Bacteria</taxon>
        <taxon>Pseudomonadati</taxon>
        <taxon>Pseudomonadota</taxon>
        <taxon>Alphaproteobacteria</taxon>
        <taxon>Rhodobacterales</taxon>
        <taxon>Roseobacteraceae</taxon>
        <taxon>Roseovarius</taxon>
    </lineage>
</organism>
<dbReference type="RefSeq" id="WP_085807470.1">
    <property type="nucleotide sequence ID" value="NZ_FWFX01000016.1"/>
</dbReference>
<keyword evidence="2" id="KW-0067">ATP-binding</keyword>
<evidence type="ECO:0000259" key="3">
    <source>
        <dbReference type="SMART" id="SM01043"/>
    </source>
</evidence>
<dbReference type="EMBL" id="FWFX01000016">
    <property type="protein sequence ID" value="SLN70002.1"/>
    <property type="molecule type" value="Genomic_DNA"/>
</dbReference>
<dbReference type="SMART" id="SM00028">
    <property type="entry name" value="TPR"/>
    <property type="match status" value="4"/>
</dbReference>
<dbReference type="PANTHER" id="PTHR16305">
    <property type="entry name" value="TESTICULAR SOLUBLE ADENYLYL CYCLASE"/>
    <property type="match status" value="1"/>
</dbReference>
<dbReference type="SUPFAM" id="SSF48452">
    <property type="entry name" value="TPR-like"/>
    <property type="match status" value="3"/>
</dbReference>
<dbReference type="SMART" id="SM01043">
    <property type="entry name" value="BTAD"/>
    <property type="match status" value="1"/>
</dbReference>
<keyword evidence="1" id="KW-0547">Nucleotide-binding</keyword>
<reference evidence="4 5" key="1">
    <citation type="submission" date="2017-03" db="EMBL/GenBank/DDBJ databases">
        <authorList>
            <person name="Afonso C.L."/>
            <person name="Miller P.J."/>
            <person name="Scott M.A."/>
            <person name="Spackman E."/>
            <person name="Goraichik I."/>
            <person name="Dimitrov K.M."/>
            <person name="Suarez D.L."/>
            <person name="Swayne D.E."/>
        </authorList>
    </citation>
    <scope>NUCLEOTIDE SEQUENCE [LARGE SCALE GENOMIC DNA]</scope>
    <source>
        <strain evidence="4 5">CECT 7450</strain>
    </source>
</reference>
<dbReference type="OrthoDB" id="341967at2"/>
<dbReference type="Pfam" id="PF13191">
    <property type="entry name" value="AAA_16"/>
    <property type="match status" value="1"/>
</dbReference>
<dbReference type="GO" id="GO:0003677">
    <property type="term" value="F:DNA binding"/>
    <property type="evidence" value="ECO:0007669"/>
    <property type="project" value="InterPro"/>
</dbReference>
<dbReference type="GO" id="GO:0005524">
    <property type="term" value="F:ATP binding"/>
    <property type="evidence" value="ECO:0007669"/>
    <property type="project" value="UniProtKB-KW"/>
</dbReference>
<dbReference type="GO" id="GO:0005737">
    <property type="term" value="C:cytoplasm"/>
    <property type="evidence" value="ECO:0007669"/>
    <property type="project" value="TreeGrafter"/>
</dbReference>
<feature type="domain" description="Bacterial transcriptional activator" evidence="3">
    <location>
        <begin position="103"/>
        <end position="238"/>
    </location>
</feature>
<dbReference type="Proteomes" id="UP000193061">
    <property type="component" value="Unassembled WGS sequence"/>
</dbReference>
<evidence type="ECO:0000256" key="1">
    <source>
        <dbReference type="ARBA" id="ARBA00022741"/>
    </source>
</evidence>
<dbReference type="SUPFAM" id="SSF52540">
    <property type="entry name" value="P-loop containing nucleoside triphosphate hydrolases"/>
    <property type="match status" value="1"/>
</dbReference>
<evidence type="ECO:0000313" key="5">
    <source>
        <dbReference type="Proteomes" id="UP000193061"/>
    </source>
</evidence>
<dbReference type="AlphaFoldDB" id="A0A1X7A452"/>
<dbReference type="Gene3D" id="1.25.40.10">
    <property type="entry name" value="Tetratricopeptide repeat domain"/>
    <property type="match status" value="3"/>
</dbReference>
<dbReference type="InterPro" id="IPR036388">
    <property type="entry name" value="WH-like_DNA-bd_sf"/>
</dbReference>
<gene>
    <name evidence="4" type="ORF">ROA7450_03810</name>
</gene>
<dbReference type="InterPro" id="IPR011990">
    <property type="entry name" value="TPR-like_helical_dom_sf"/>
</dbReference>
<dbReference type="InterPro" id="IPR019734">
    <property type="entry name" value="TPR_rpt"/>
</dbReference>
<dbReference type="GO" id="GO:0006355">
    <property type="term" value="P:regulation of DNA-templated transcription"/>
    <property type="evidence" value="ECO:0007669"/>
    <property type="project" value="InterPro"/>
</dbReference>
<keyword evidence="5" id="KW-1185">Reference proteome</keyword>
<dbReference type="InterPro" id="IPR027417">
    <property type="entry name" value="P-loop_NTPase"/>
</dbReference>
<accession>A0A1X7A452</accession>